<comment type="caution">
    <text evidence="2">The sequence shown here is derived from an EMBL/GenBank/DDBJ whole genome shotgun (WGS) entry which is preliminary data.</text>
</comment>
<proteinExistence type="predicted"/>
<keyword evidence="3" id="KW-1185">Reference proteome</keyword>
<dbReference type="Proteomes" id="UP001152300">
    <property type="component" value="Unassembled WGS sequence"/>
</dbReference>
<protein>
    <submittedName>
        <fullName evidence="2">Uncharacterized protein</fullName>
    </submittedName>
</protein>
<feature type="region of interest" description="Disordered" evidence="1">
    <location>
        <begin position="1"/>
        <end position="21"/>
    </location>
</feature>
<name>A0A9X0AQD8_9HELO</name>
<sequence length="62" mass="6931">MTDEEKAKMMEDSVYGREGDEATVLTTEEQMIVDEQMRLIGEHSANALGRTQYDGDGDVDMS</sequence>
<evidence type="ECO:0000313" key="2">
    <source>
        <dbReference type="EMBL" id="KAJ8067004.1"/>
    </source>
</evidence>
<evidence type="ECO:0000256" key="1">
    <source>
        <dbReference type="SAM" id="MobiDB-lite"/>
    </source>
</evidence>
<gene>
    <name evidence="2" type="ORF">OCU04_004383</name>
</gene>
<dbReference type="AlphaFoldDB" id="A0A9X0AQD8"/>
<accession>A0A9X0AQD8</accession>
<evidence type="ECO:0000313" key="3">
    <source>
        <dbReference type="Proteomes" id="UP001152300"/>
    </source>
</evidence>
<reference evidence="2" key="1">
    <citation type="submission" date="2022-11" db="EMBL/GenBank/DDBJ databases">
        <title>Genome Resource of Sclerotinia nivalis Strain SnTB1, a Plant Pathogen Isolated from American Ginseng.</title>
        <authorList>
            <person name="Fan S."/>
        </authorList>
    </citation>
    <scope>NUCLEOTIDE SEQUENCE</scope>
    <source>
        <strain evidence="2">SnTB1</strain>
    </source>
</reference>
<dbReference type="EMBL" id="JAPEIS010000004">
    <property type="protein sequence ID" value="KAJ8067004.1"/>
    <property type="molecule type" value="Genomic_DNA"/>
</dbReference>
<feature type="compositionally biased region" description="Basic and acidic residues" evidence="1">
    <location>
        <begin position="1"/>
        <end position="20"/>
    </location>
</feature>
<organism evidence="2 3">
    <name type="scientific">Sclerotinia nivalis</name>
    <dbReference type="NCBI Taxonomy" id="352851"/>
    <lineage>
        <taxon>Eukaryota</taxon>
        <taxon>Fungi</taxon>
        <taxon>Dikarya</taxon>
        <taxon>Ascomycota</taxon>
        <taxon>Pezizomycotina</taxon>
        <taxon>Leotiomycetes</taxon>
        <taxon>Helotiales</taxon>
        <taxon>Sclerotiniaceae</taxon>
        <taxon>Sclerotinia</taxon>
    </lineage>
</organism>